<sequence length="271" mass="30302">MSLVRLLSTAVLALLWSPVAFAQAPQEKASPQPMSATRVQELEASIAELKASREEAPEAMKKGLDRQIAALQDAIKLQQMTDTANEQNKSRRPQLTAEQKAFFTPVAPAKVPSWIPDTLTRAQLTEEMMKCPAGARVFADKHDMDCRKPPTSKAGVPQPHGLALWFYKSTGKLKAQRYYENGLLRWDISYHTTGARSSQGFYDNEKPKQDRETGLHTSYAPNGSIVRQAEYKSGKLQGWSKLWEDDGYPMSATRYEDHKSVEMVGPTGKKM</sequence>
<feature type="compositionally biased region" description="Basic and acidic residues" evidence="1">
    <location>
        <begin position="203"/>
        <end position="214"/>
    </location>
</feature>
<organism evidence="3 4">
    <name type="scientific">Archangium gephyra</name>
    <dbReference type="NCBI Taxonomy" id="48"/>
    <lineage>
        <taxon>Bacteria</taxon>
        <taxon>Pseudomonadati</taxon>
        <taxon>Myxococcota</taxon>
        <taxon>Myxococcia</taxon>
        <taxon>Myxococcales</taxon>
        <taxon>Cystobacterineae</taxon>
        <taxon>Archangiaceae</taxon>
        <taxon>Archangium</taxon>
    </lineage>
</organism>
<evidence type="ECO:0000256" key="1">
    <source>
        <dbReference type="SAM" id="MobiDB-lite"/>
    </source>
</evidence>
<evidence type="ECO:0000313" key="3">
    <source>
        <dbReference type="EMBL" id="REG22832.1"/>
    </source>
</evidence>
<reference evidence="3 4" key="1">
    <citation type="submission" date="2018-08" db="EMBL/GenBank/DDBJ databases">
        <title>Genomic Encyclopedia of Archaeal and Bacterial Type Strains, Phase II (KMG-II): from individual species to whole genera.</title>
        <authorList>
            <person name="Goeker M."/>
        </authorList>
    </citation>
    <scope>NUCLEOTIDE SEQUENCE [LARGE SCALE GENOMIC DNA]</scope>
    <source>
        <strain evidence="3 4">DSM 2261</strain>
    </source>
</reference>
<accession>A0ABX9JMZ8</accession>
<name>A0ABX9JMZ8_9BACT</name>
<protein>
    <recommendedName>
        <fullName evidence="5">MORN repeat protein</fullName>
    </recommendedName>
</protein>
<keyword evidence="4" id="KW-1185">Reference proteome</keyword>
<evidence type="ECO:0000256" key="2">
    <source>
        <dbReference type="SAM" id="SignalP"/>
    </source>
</evidence>
<evidence type="ECO:0008006" key="5">
    <source>
        <dbReference type="Google" id="ProtNLM"/>
    </source>
</evidence>
<feature type="chain" id="PRO_5045541672" description="MORN repeat protein" evidence="2">
    <location>
        <begin position="23"/>
        <end position="271"/>
    </location>
</feature>
<dbReference type="SUPFAM" id="SSF82185">
    <property type="entry name" value="Histone H3 K4-specific methyltransferase SET7/9 N-terminal domain"/>
    <property type="match status" value="1"/>
</dbReference>
<dbReference type="Gene3D" id="3.90.930.1">
    <property type="match status" value="1"/>
</dbReference>
<feature type="region of interest" description="Disordered" evidence="1">
    <location>
        <begin position="197"/>
        <end position="218"/>
    </location>
</feature>
<comment type="caution">
    <text evidence="3">The sequence shown here is derived from an EMBL/GenBank/DDBJ whole genome shotgun (WGS) entry which is preliminary data.</text>
</comment>
<feature type="signal peptide" evidence="2">
    <location>
        <begin position="1"/>
        <end position="22"/>
    </location>
</feature>
<proteinExistence type="predicted"/>
<keyword evidence="2" id="KW-0732">Signal</keyword>
<evidence type="ECO:0000313" key="4">
    <source>
        <dbReference type="Proteomes" id="UP000256345"/>
    </source>
</evidence>
<gene>
    <name evidence="3" type="ORF">ATI61_11837</name>
</gene>
<dbReference type="Proteomes" id="UP000256345">
    <property type="component" value="Unassembled WGS sequence"/>
</dbReference>
<dbReference type="EMBL" id="QUMU01000018">
    <property type="protein sequence ID" value="REG22832.1"/>
    <property type="molecule type" value="Genomic_DNA"/>
</dbReference>